<comment type="subcellular location">
    <subcellularLocation>
        <location evidence="1">Membrane</location>
        <topology evidence="1">Multi-pass membrane protein</topology>
    </subcellularLocation>
</comment>
<feature type="transmembrane region" description="Helical" evidence="5">
    <location>
        <begin position="56"/>
        <end position="74"/>
    </location>
</feature>
<evidence type="ECO:0000256" key="3">
    <source>
        <dbReference type="ARBA" id="ARBA00022989"/>
    </source>
</evidence>
<feature type="transmembrane region" description="Helical" evidence="5">
    <location>
        <begin position="226"/>
        <end position="251"/>
    </location>
</feature>
<gene>
    <name evidence="6" type="ORF">KS407_18300</name>
</gene>
<keyword evidence="4 5" id="KW-0472">Membrane</keyword>
<dbReference type="Pfam" id="PF02361">
    <property type="entry name" value="CbiQ"/>
    <property type="match status" value="1"/>
</dbReference>
<keyword evidence="7" id="KW-1185">Reference proteome</keyword>
<proteinExistence type="predicted"/>
<reference evidence="6 7" key="1">
    <citation type="submission" date="2021-06" db="EMBL/GenBank/DDBJ databases">
        <title>Bacillus sp. RD4P76, an endophyte from a halophyte.</title>
        <authorList>
            <person name="Sun J.-Q."/>
        </authorList>
    </citation>
    <scope>NUCLEOTIDE SEQUENCE [LARGE SCALE GENOMIC DNA]</scope>
    <source>
        <strain evidence="6 7">JCM 17098</strain>
    </source>
</reference>
<evidence type="ECO:0000256" key="1">
    <source>
        <dbReference type="ARBA" id="ARBA00004141"/>
    </source>
</evidence>
<dbReference type="InterPro" id="IPR003339">
    <property type="entry name" value="ABC/ECF_trnsptr_transmembrane"/>
</dbReference>
<protein>
    <submittedName>
        <fullName evidence="6">Energy-coupling factor transporter transmembrane protein EcfT</fullName>
    </submittedName>
</protein>
<dbReference type="CDD" id="cd16914">
    <property type="entry name" value="EcfT"/>
    <property type="match status" value="1"/>
</dbReference>
<keyword evidence="2 5" id="KW-0812">Transmembrane</keyword>
<comment type="caution">
    <text evidence="6">The sequence shown here is derived from an EMBL/GenBank/DDBJ whole genome shotgun (WGS) entry which is preliminary data.</text>
</comment>
<dbReference type="PANTHER" id="PTHR33514">
    <property type="entry name" value="PROTEIN ABCI12, CHLOROPLASTIC"/>
    <property type="match status" value="1"/>
</dbReference>
<dbReference type="RefSeq" id="WP_088074530.1">
    <property type="nucleotide sequence ID" value="NZ_JAHQCR010000075.1"/>
</dbReference>
<sequence>MIQRFEDFHPAFTFFYYMGVILLLMMFQHPTILVIALLIILMIHFVEDRFQNLKRWSLLIILSGVLIILLNPVFNQRGRIVLFIIGDHYITLEAVLNGSVTALSIMAIISIFVSYNEVMTPNKLLFLFSKLLPQFAVLLMLTLRFIPLMRRRLEEISAVQYSKGIAVTDGNWRKKVKNGLLYIQVLVTYSLEEAIQTADSMNAREYGKGERTTYDHFRFKKIDAVAFLWVGFLLIYCVIGRLYGFGVLTIYPMMDPIPLTGMEWCLAIGMFIFIAFPLVVKGGGRLKWRILISKM</sequence>
<keyword evidence="3 5" id="KW-1133">Transmembrane helix</keyword>
<accession>A0ABS6JXR7</accession>
<dbReference type="EMBL" id="JAHQCR010000075">
    <property type="protein sequence ID" value="MBU9723373.1"/>
    <property type="molecule type" value="Genomic_DNA"/>
</dbReference>
<name>A0ABS6JXR7_9BACI</name>
<evidence type="ECO:0000256" key="4">
    <source>
        <dbReference type="ARBA" id="ARBA00023136"/>
    </source>
</evidence>
<evidence type="ECO:0000313" key="7">
    <source>
        <dbReference type="Proteomes" id="UP000790580"/>
    </source>
</evidence>
<dbReference type="Proteomes" id="UP000790580">
    <property type="component" value="Unassembled WGS sequence"/>
</dbReference>
<organism evidence="6 7">
    <name type="scientific">Evansella alkalicola</name>
    <dbReference type="NCBI Taxonomy" id="745819"/>
    <lineage>
        <taxon>Bacteria</taxon>
        <taxon>Bacillati</taxon>
        <taxon>Bacillota</taxon>
        <taxon>Bacilli</taxon>
        <taxon>Bacillales</taxon>
        <taxon>Bacillaceae</taxon>
        <taxon>Evansella</taxon>
    </lineage>
</organism>
<feature type="transmembrane region" description="Helical" evidence="5">
    <location>
        <begin position="257"/>
        <end position="280"/>
    </location>
</feature>
<feature type="transmembrane region" description="Helical" evidence="5">
    <location>
        <begin position="94"/>
        <end position="113"/>
    </location>
</feature>
<feature type="transmembrane region" description="Helical" evidence="5">
    <location>
        <begin position="12"/>
        <end position="44"/>
    </location>
</feature>
<feature type="transmembrane region" description="Helical" evidence="5">
    <location>
        <begin position="125"/>
        <end position="146"/>
    </location>
</feature>
<evidence type="ECO:0000256" key="2">
    <source>
        <dbReference type="ARBA" id="ARBA00022692"/>
    </source>
</evidence>
<evidence type="ECO:0000313" key="6">
    <source>
        <dbReference type="EMBL" id="MBU9723373.1"/>
    </source>
</evidence>
<evidence type="ECO:0000256" key="5">
    <source>
        <dbReference type="SAM" id="Phobius"/>
    </source>
</evidence>
<dbReference type="PANTHER" id="PTHR33514:SF1">
    <property type="entry name" value="ABC TRANSPORTER PERMEASE"/>
    <property type="match status" value="1"/>
</dbReference>